<evidence type="ECO:0000259" key="6">
    <source>
        <dbReference type="Pfam" id="PF08244"/>
    </source>
</evidence>
<dbReference type="EMBL" id="JAVRRJ010000001">
    <property type="protein sequence ID" value="KAK5091132.1"/>
    <property type="molecule type" value="Genomic_DNA"/>
</dbReference>
<sequence>MDTNKKIQNAPVYHITAPYGWMNDPCAPGFNAETQRYQLFYQWNPFGCEWGNMSWGHVTSDDLVHWKYGPEQPVLSPDQAYDHEGVFTGCMVPTSMDGHSQGATIFYSSVCKLPFSWETPPYPRGAAGISVANLVEDGKWEKFQGNPIVKAEPESLSVTGFRDPFVAQWPALKKARGTSADLFAVVAGGVEDKGPCLFLYEVKMGNMTEWEYVGMLIQKPLHWRLDRHWSGDAGVNWECPGFMTLRVGSNERHFVLAGSEGGLDRDHVLAPDMQLQKSPQRNARWCMWMGGDFSVDNGTPEFEPKFAGLLDCGVFYAASTFHDPKSNRQVLWGWIIEEDATIQRCREKGWTGCLALPREIFLLELHNIEGTISSQLERIASFNVESVDSLSTVRTMGIRPIVDLQALRGNSVLEAGQVFELKQDTEQHLCSCKNTRWELRVSINLDQQCSRAGIRIVHDRKSSLFTEIFFSIKDEEIIVNRPKQAGRRQNFETNNRQERGPHTLLRRQEDGRSKLEALDLRVFRDGQVLEVFANDRFALATMVYVDVEDSKVLDEVSCFVDTKTSAEAKAQCWELSPFIARE</sequence>
<dbReference type="InterPro" id="IPR001362">
    <property type="entry name" value="Glyco_hydro_32"/>
</dbReference>
<dbReference type="Pfam" id="PF08244">
    <property type="entry name" value="Glyco_hydro_32C"/>
    <property type="match status" value="1"/>
</dbReference>
<comment type="caution">
    <text evidence="7">The sequence shown here is derived from an EMBL/GenBank/DDBJ whole genome shotgun (WGS) entry which is preliminary data.</text>
</comment>
<dbReference type="PANTHER" id="PTHR42800">
    <property type="entry name" value="EXOINULINASE INUD (AFU_ORTHOLOGUE AFUA_5G00480)"/>
    <property type="match status" value="1"/>
</dbReference>
<evidence type="ECO:0000256" key="3">
    <source>
        <dbReference type="ARBA" id="ARBA00023295"/>
    </source>
</evidence>
<feature type="domain" description="Glycosyl hydrolase family 32 N-terminal" evidence="5">
    <location>
        <begin position="14"/>
        <end position="362"/>
    </location>
</feature>
<dbReference type="InterPro" id="IPR013189">
    <property type="entry name" value="Glyco_hydro_32_C"/>
</dbReference>
<feature type="domain" description="Glycosyl hydrolase family 32 C-terminal" evidence="6">
    <location>
        <begin position="405"/>
        <end position="573"/>
    </location>
</feature>
<evidence type="ECO:0000313" key="8">
    <source>
        <dbReference type="Proteomes" id="UP001309876"/>
    </source>
</evidence>
<dbReference type="GO" id="GO:0005737">
    <property type="term" value="C:cytoplasm"/>
    <property type="evidence" value="ECO:0007669"/>
    <property type="project" value="TreeGrafter"/>
</dbReference>
<dbReference type="Proteomes" id="UP001309876">
    <property type="component" value="Unassembled WGS sequence"/>
</dbReference>
<dbReference type="InterPro" id="IPR023296">
    <property type="entry name" value="Glyco_hydro_beta-prop_sf"/>
</dbReference>
<dbReference type="SMART" id="SM00640">
    <property type="entry name" value="Glyco_32"/>
    <property type="match status" value="1"/>
</dbReference>
<keyword evidence="3 4" id="KW-0326">Glycosidase</keyword>
<dbReference type="Pfam" id="PF00251">
    <property type="entry name" value="Glyco_hydro_32N"/>
    <property type="match status" value="1"/>
</dbReference>
<dbReference type="InterPro" id="IPR013320">
    <property type="entry name" value="ConA-like_dom_sf"/>
</dbReference>
<evidence type="ECO:0000256" key="2">
    <source>
        <dbReference type="ARBA" id="ARBA00022801"/>
    </source>
</evidence>
<dbReference type="GO" id="GO:0004575">
    <property type="term" value="F:sucrose alpha-glucosidase activity"/>
    <property type="evidence" value="ECO:0007669"/>
    <property type="project" value="TreeGrafter"/>
</dbReference>
<proteinExistence type="inferred from homology"/>
<evidence type="ECO:0000313" key="7">
    <source>
        <dbReference type="EMBL" id="KAK5091132.1"/>
    </source>
</evidence>
<accession>A0AAN7T7C7</accession>
<name>A0AAN7T7C7_9EURO</name>
<keyword evidence="2 4" id="KW-0378">Hydrolase</keyword>
<comment type="similarity">
    <text evidence="1 4">Belongs to the glycosyl hydrolase 32 family.</text>
</comment>
<keyword evidence="8" id="KW-1185">Reference proteome</keyword>
<evidence type="ECO:0000256" key="1">
    <source>
        <dbReference type="ARBA" id="ARBA00009902"/>
    </source>
</evidence>
<evidence type="ECO:0000256" key="4">
    <source>
        <dbReference type="RuleBase" id="RU362110"/>
    </source>
</evidence>
<dbReference type="SUPFAM" id="SSF75005">
    <property type="entry name" value="Arabinanase/levansucrase/invertase"/>
    <property type="match status" value="1"/>
</dbReference>
<dbReference type="InterPro" id="IPR013148">
    <property type="entry name" value="Glyco_hydro_32_N"/>
</dbReference>
<dbReference type="GO" id="GO:0005987">
    <property type="term" value="P:sucrose catabolic process"/>
    <property type="evidence" value="ECO:0007669"/>
    <property type="project" value="TreeGrafter"/>
</dbReference>
<dbReference type="Gene3D" id="2.115.10.20">
    <property type="entry name" value="Glycosyl hydrolase domain, family 43"/>
    <property type="match status" value="1"/>
</dbReference>
<dbReference type="AlphaFoldDB" id="A0AAN7T7C7"/>
<reference evidence="7 8" key="1">
    <citation type="submission" date="2023-08" db="EMBL/GenBank/DDBJ databases">
        <title>Black Yeasts Isolated from many extreme environments.</title>
        <authorList>
            <person name="Coleine C."/>
            <person name="Stajich J.E."/>
            <person name="Selbmann L."/>
        </authorList>
    </citation>
    <scope>NUCLEOTIDE SEQUENCE [LARGE SCALE GENOMIC DNA]</scope>
    <source>
        <strain evidence="7 8">CCFEE 5910</strain>
    </source>
</reference>
<evidence type="ECO:0000259" key="5">
    <source>
        <dbReference type="Pfam" id="PF00251"/>
    </source>
</evidence>
<protein>
    <submittedName>
        <fullName evidence="7">Uncharacterized protein</fullName>
    </submittedName>
</protein>
<dbReference type="Gene3D" id="2.60.120.560">
    <property type="entry name" value="Exo-inulinase, domain 1"/>
    <property type="match status" value="1"/>
</dbReference>
<dbReference type="SUPFAM" id="SSF49899">
    <property type="entry name" value="Concanavalin A-like lectins/glucanases"/>
    <property type="match status" value="1"/>
</dbReference>
<dbReference type="PANTHER" id="PTHR42800:SF3">
    <property type="entry name" value="GLYCOSYL HYDROLASE FAMILY 32 N-TERMINAL DOMAIN-CONTAINING PROTEIN"/>
    <property type="match status" value="1"/>
</dbReference>
<organism evidence="7 8">
    <name type="scientific">Lithohypha guttulata</name>
    <dbReference type="NCBI Taxonomy" id="1690604"/>
    <lineage>
        <taxon>Eukaryota</taxon>
        <taxon>Fungi</taxon>
        <taxon>Dikarya</taxon>
        <taxon>Ascomycota</taxon>
        <taxon>Pezizomycotina</taxon>
        <taxon>Eurotiomycetes</taxon>
        <taxon>Chaetothyriomycetidae</taxon>
        <taxon>Chaetothyriales</taxon>
        <taxon>Trichomeriaceae</taxon>
        <taxon>Lithohypha</taxon>
    </lineage>
</organism>
<gene>
    <name evidence="7" type="ORF">LTR05_001312</name>
</gene>
<dbReference type="CDD" id="cd18621">
    <property type="entry name" value="GH32_XdINV-like"/>
    <property type="match status" value="1"/>
</dbReference>